<dbReference type="GO" id="GO:0003723">
    <property type="term" value="F:RNA binding"/>
    <property type="evidence" value="ECO:0007669"/>
    <property type="project" value="UniProtKB-UniRule"/>
</dbReference>
<evidence type="ECO:0000256" key="2">
    <source>
        <dbReference type="ARBA" id="ARBA00022552"/>
    </source>
</evidence>
<comment type="similarity">
    <text evidence="9">Belongs to the DEAD box helicase family.</text>
</comment>
<dbReference type="GO" id="GO:0006364">
    <property type="term" value="P:rRNA processing"/>
    <property type="evidence" value="ECO:0007669"/>
    <property type="project" value="UniProtKB-KW"/>
</dbReference>
<evidence type="ECO:0000259" key="13">
    <source>
        <dbReference type="PROSITE" id="PS51194"/>
    </source>
</evidence>
<accession>A0A1V8S8V3</accession>
<evidence type="ECO:0000256" key="6">
    <source>
        <dbReference type="ARBA" id="ARBA00022840"/>
    </source>
</evidence>
<dbReference type="SMART" id="SM00490">
    <property type="entry name" value="HELICc"/>
    <property type="match status" value="1"/>
</dbReference>
<dbReference type="EMBL" id="NAJO01000093">
    <property type="protein sequence ID" value="OQN95483.1"/>
    <property type="molecule type" value="Genomic_DNA"/>
</dbReference>
<dbReference type="GO" id="GO:0003724">
    <property type="term" value="F:RNA helicase activity"/>
    <property type="evidence" value="ECO:0007669"/>
    <property type="project" value="UniProtKB-EC"/>
</dbReference>
<feature type="compositionally biased region" description="Basic residues" evidence="11">
    <location>
        <begin position="700"/>
        <end position="712"/>
    </location>
</feature>
<feature type="region of interest" description="Disordered" evidence="11">
    <location>
        <begin position="95"/>
        <end position="128"/>
    </location>
</feature>
<reference evidence="16" key="1">
    <citation type="submission" date="2017-03" db="EMBL/GenBank/DDBJ databases">
        <title>Genomes of endolithic fungi from Antarctica.</title>
        <authorList>
            <person name="Coleine C."/>
            <person name="Masonjones S."/>
            <person name="Stajich J.E."/>
        </authorList>
    </citation>
    <scope>NUCLEOTIDE SEQUENCE [LARGE SCALE GENOMIC DNA]</scope>
    <source>
        <strain evidence="16">CCFEE 5527</strain>
    </source>
</reference>
<dbReference type="Proteomes" id="UP000192596">
    <property type="component" value="Unassembled WGS sequence"/>
</dbReference>
<dbReference type="STRING" id="1507870.A0A1V8S8V3"/>
<protein>
    <recommendedName>
        <fullName evidence="10">ATP-dependent RNA helicase</fullName>
        <ecNumber evidence="10">3.6.4.13</ecNumber>
    </recommendedName>
</protein>
<feature type="short sequence motif" description="Q motif" evidence="8">
    <location>
        <begin position="194"/>
        <end position="222"/>
    </location>
</feature>
<keyword evidence="4 9" id="KW-0378">Hydrolase</keyword>
<dbReference type="GO" id="GO:0016787">
    <property type="term" value="F:hydrolase activity"/>
    <property type="evidence" value="ECO:0007669"/>
    <property type="project" value="UniProtKB-KW"/>
</dbReference>
<feature type="domain" description="Helicase ATP-binding" evidence="12">
    <location>
        <begin position="225"/>
        <end position="429"/>
    </location>
</feature>
<dbReference type="InterPro" id="IPR014014">
    <property type="entry name" value="RNA_helicase_DEAD_Q_motif"/>
</dbReference>
<dbReference type="AlphaFoldDB" id="A0A1V8S8V3"/>
<dbReference type="InterPro" id="IPR001650">
    <property type="entry name" value="Helicase_C-like"/>
</dbReference>
<evidence type="ECO:0000256" key="11">
    <source>
        <dbReference type="SAM" id="MobiDB-lite"/>
    </source>
</evidence>
<dbReference type="PROSITE" id="PS51195">
    <property type="entry name" value="Q_MOTIF"/>
    <property type="match status" value="1"/>
</dbReference>
<comment type="function">
    <text evidence="10">RNA helicase.</text>
</comment>
<dbReference type="FunCoup" id="A0A1V8S8V3">
    <property type="interactions" value="1738"/>
</dbReference>
<evidence type="ECO:0000256" key="5">
    <source>
        <dbReference type="ARBA" id="ARBA00022806"/>
    </source>
</evidence>
<organism evidence="15 16">
    <name type="scientific">Cryoendolithus antarcticus</name>
    <dbReference type="NCBI Taxonomy" id="1507870"/>
    <lineage>
        <taxon>Eukaryota</taxon>
        <taxon>Fungi</taxon>
        <taxon>Dikarya</taxon>
        <taxon>Ascomycota</taxon>
        <taxon>Pezizomycotina</taxon>
        <taxon>Dothideomycetes</taxon>
        <taxon>Dothideomycetidae</taxon>
        <taxon>Cladosporiales</taxon>
        <taxon>Cladosporiaceae</taxon>
        <taxon>Cryoendolithus</taxon>
    </lineage>
</organism>
<comment type="subcellular location">
    <subcellularLocation>
        <location evidence="1">Nucleus</location>
        <location evidence="1">Nucleolus</location>
    </subcellularLocation>
</comment>
<keyword evidence="2" id="KW-0698">rRNA processing</keyword>
<feature type="region of interest" description="Disordered" evidence="11">
    <location>
        <begin position="147"/>
        <end position="174"/>
    </location>
</feature>
<dbReference type="PROSITE" id="PS51194">
    <property type="entry name" value="HELICASE_CTER"/>
    <property type="match status" value="1"/>
</dbReference>
<evidence type="ECO:0000256" key="9">
    <source>
        <dbReference type="RuleBase" id="RU000492"/>
    </source>
</evidence>
<dbReference type="InterPro" id="IPR011545">
    <property type="entry name" value="DEAD/DEAH_box_helicase_dom"/>
</dbReference>
<sequence>MAATSNKRPLPAKVAAMRDRKRQKLDLDAPSPQEGSTAAPAKPRKVHDLNKLAWRDVSLPDRLDNYEGFFGLEEIEDVVVTREPGSGKVSFVRHHADEATTDDLPEADDSVSAQEDDEEWSGFDDDDAVTAPPTVLKFTAPVVKASKQAKPEKKAKAKVKGQTDLEAKPKGSSKPAAVLQTLEATADEADVDMSAWLPLKLSPDTMAALAKLKFATPSKIQQSAIPPILAGHDVIGKASTGSGKTLAFGVPILEHYLDVRQSRTTDKAKAPIALILSPTRELAHQLNDHLTALCSNGVFEAPSMATVTGGLSVQKQQRQLQYADIIIGTPGRLWEVISAGKGLMNSIRQIQFLVIDEADRLLSEGNFKEVIEILTMLDKKDTDEDAAKEVEDVVATLNAISRQTLVFSATFDRGLQKKLSGKIKNGGALSSNKDTMEYLLGKLNFKEEIPQFIDANPISQMASGLKEGLIECAGPEKDLYLYSLLLLYRNARTLVFCNSISAVRRLNPFLQNLDLPVVALHSGMTQKARLRSVERFSQKGKEGGKTASIMVSTDVAARGLDIPAVQLVIHYHLPRAADMYVHRSGRTARAGQPGSSILICGPEEVGGVRRLVAKVHARSASTDDESTASARKQGYYIRTLDMDRRIVSRLRPRAQLAKKLADIGSAKEKGSKEDDFMRAAAEELGVDYDSEEFEKEAPGRHGRGAGRKKKEKVAREISKGEAGSMRAELRELLRQRVNVGVSEKYITSGTVDVDELLKQKEIGERKTGEFLGNAGGVGLEHL</sequence>
<comment type="catalytic activity">
    <reaction evidence="10">
        <text>ATP + H2O = ADP + phosphate + H(+)</text>
        <dbReference type="Rhea" id="RHEA:13065"/>
        <dbReference type="ChEBI" id="CHEBI:15377"/>
        <dbReference type="ChEBI" id="CHEBI:15378"/>
        <dbReference type="ChEBI" id="CHEBI:30616"/>
        <dbReference type="ChEBI" id="CHEBI:43474"/>
        <dbReference type="ChEBI" id="CHEBI:456216"/>
        <dbReference type="EC" id="3.6.4.13"/>
    </reaction>
</comment>
<keyword evidence="7 10" id="KW-0694">RNA-binding</keyword>
<name>A0A1V8S8V3_9PEZI</name>
<dbReference type="GO" id="GO:0005730">
    <property type="term" value="C:nucleolus"/>
    <property type="evidence" value="ECO:0007669"/>
    <property type="project" value="UniProtKB-SubCell"/>
</dbReference>
<comment type="domain">
    <text evidence="10">The Q motif is unique to and characteristic of the DEAD box family of RNA helicases and controls ATP binding and hydrolysis.</text>
</comment>
<feature type="region of interest" description="Disordered" evidence="11">
    <location>
        <begin position="692"/>
        <end position="719"/>
    </location>
</feature>
<dbReference type="InterPro" id="IPR027417">
    <property type="entry name" value="P-loop_NTPase"/>
</dbReference>
<evidence type="ECO:0000256" key="4">
    <source>
        <dbReference type="ARBA" id="ARBA00022801"/>
    </source>
</evidence>
<dbReference type="InterPro" id="IPR014001">
    <property type="entry name" value="Helicase_ATP-bd"/>
</dbReference>
<keyword evidence="5 9" id="KW-0347">Helicase</keyword>
<evidence type="ECO:0000256" key="10">
    <source>
        <dbReference type="RuleBase" id="RU365068"/>
    </source>
</evidence>
<dbReference type="SMART" id="SM00487">
    <property type="entry name" value="DEXDc"/>
    <property type="match status" value="1"/>
</dbReference>
<dbReference type="EC" id="3.6.4.13" evidence="10"/>
<dbReference type="Pfam" id="PF00271">
    <property type="entry name" value="Helicase_C"/>
    <property type="match status" value="1"/>
</dbReference>
<dbReference type="SUPFAM" id="SSF52540">
    <property type="entry name" value="P-loop containing nucleoside triphosphate hydrolases"/>
    <property type="match status" value="1"/>
</dbReference>
<keyword evidence="6 9" id="KW-0067">ATP-binding</keyword>
<dbReference type="PROSITE" id="PS00039">
    <property type="entry name" value="DEAD_ATP_HELICASE"/>
    <property type="match status" value="1"/>
</dbReference>
<gene>
    <name evidence="15" type="ORF">B0A48_18330</name>
</gene>
<evidence type="ECO:0000256" key="8">
    <source>
        <dbReference type="PROSITE-ProRule" id="PRU00552"/>
    </source>
</evidence>
<feature type="region of interest" description="Disordered" evidence="11">
    <location>
        <begin position="1"/>
        <end position="44"/>
    </location>
</feature>
<dbReference type="Gene3D" id="3.40.50.300">
    <property type="entry name" value="P-loop containing nucleotide triphosphate hydrolases"/>
    <property type="match status" value="2"/>
</dbReference>
<evidence type="ECO:0000256" key="3">
    <source>
        <dbReference type="ARBA" id="ARBA00022741"/>
    </source>
</evidence>
<evidence type="ECO:0000313" key="15">
    <source>
        <dbReference type="EMBL" id="OQN95483.1"/>
    </source>
</evidence>
<feature type="compositionally biased region" description="Acidic residues" evidence="11">
    <location>
        <begin position="99"/>
        <end position="128"/>
    </location>
</feature>
<dbReference type="GO" id="GO:0005524">
    <property type="term" value="F:ATP binding"/>
    <property type="evidence" value="ECO:0007669"/>
    <property type="project" value="UniProtKB-UniRule"/>
</dbReference>
<dbReference type="PROSITE" id="PS51192">
    <property type="entry name" value="HELICASE_ATP_BIND_1"/>
    <property type="match status" value="1"/>
</dbReference>
<evidence type="ECO:0000256" key="7">
    <source>
        <dbReference type="ARBA" id="ARBA00022884"/>
    </source>
</evidence>
<dbReference type="InterPro" id="IPR000629">
    <property type="entry name" value="RNA-helicase_DEAD-box_CS"/>
</dbReference>
<evidence type="ECO:0000256" key="1">
    <source>
        <dbReference type="ARBA" id="ARBA00004604"/>
    </source>
</evidence>
<keyword evidence="16" id="KW-1185">Reference proteome</keyword>
<keyword evidence="3 9" id="KW-0547">Nucleotide-binding</keyword>
<dbReference type="CDD" id="cd18787">
    <property type="entry name" value="SF2_C_DEAD"/>
    <property type="match status" value="1"/>
</dbReference>
<proteinExistence type="inferred from homology"/>
<dbReference type="PANTHER" id="PTHR24031">
    <property type="entry name" value="RNA HELICASE"/>
    <property type="match status" value="1"/>
</dbReference>
<dbReference type="OrthoDB" id="4310724at2759"/>
<evidence type="ECO:0000313" key="16">
    <source>
        <dbReference type="Proteomes" id="UP000192596"/>
    </source>
</evidence>
<dbReference type="Pfam" id="PF00270">
    <property type="entry name" value="DEAD"/>
    <property type="match status" value="1"/>
</dbReference>
<feature type="domain" description="Helicase C-terminal" evidence="13">
    <location>
        <begin position="480"/>
        <end position="631"/>
    </location>
</feature>
<evidence type="ECO:0000259" key="14">
    <source>
        <dbReference type="PROSITE" id="PS51195"/>
    </source>
</evidence>
<evidence type="ECO:0000259" key="12">
    <source>
        <dbReference type="PROSITE" id="PS51192"/>
    </source>
</evidence>
<dbReference type="InParanoid" id="A0A1V8S8V3"/>
<comment type="caution">
    <text evidence="15">The sequence shown here is derived from an EMBL/GenBank/DDBJ whole genome shotgun (WGS) entry which is preliminary data.</text>
</comment>
<feature type="domain" description="DEAD-box RNA helicase Q" evidence="14">
    <location>
        <begin position="194"/>
        <end position="222"/>
    </location>
</feature>